<dbReference type="SMART" id="SM00421">
    <property type="entry name" value="HTH_LUXR"/>
    <property type="match status" value="1"/>
</dbReference>
<dbReference type="Proteomes" id="UP000658278">
    <property type="component" value="Unassembled WGS sequence"/>
</dbReference>
<dbReference type="InterPro" id="IPR001789">
    <property type="entry name" value="Sig_transdc_resp-reg_receiver"/>
</dbReference>
<reference evidence="6" key="1">
    <citation type="submission" date="2021-01" db="EMBL/GenBank/DDBJ databases">
        <title>Modified the classification status of verrucomicrobia.</title>
        <authorList>
            <person name="Feng X."/>
        </authorList>
    </citation>
    <scope>NUCLEOTIDE SEQUENCE</scope>
    <source>
        <strain evidence="6">KCTC 22201</strain>
    </source>
</reference>
<evidence type="ECO:0000256" key="2">
    <source>
        <dbReference type="ARBA" id="ARBA00023125"/>
    </source>
</evidence>
<dbReference type="InterPro" id="IPR016032">
    <property type="entry name" value="Sig_transdc_resp-reg_C-effctor"/>
</dbReference>
<dbReference type="InterPro" id="IPR011006">
    <property type="entry name" value="CheY-like_superfamily"/>
</dbReference>
<dbReference type="SMART" id="SM00448">
    <property type="entry name" value="REC"/>
    <property type="match status" value="1"/>
</dbReference>
<dbReference type="InterPro" id="IPR039420">
    <property type="entry name" value="WalR-like"/>
</dbReference>
<comment type="caution">
    <text evidence="6">The sequence shown here is derived from an EMBL/GenBank/DDBJ whole genome shotgun (WGS) entry which is preliminary data.</text>
</comment>
<dbReference type="PANTHER" id="PTHR43214">
    <property type="entry name" value="TWO-COMPONENT RESPONSE REGULATOR"/>
    <property type="match status" value="1"/>
</dbReference>
<feature type="domain" description="Response regulatory" evidence="5">
    <location>
        <begin position="15"/>
        <end position="136"/>
    </location>
</feature>
<proteinExistence type="predicted"/>
<name>A0A934RDU1_9BACT</name>
<accession>A0A934RDU1</accession>
<dbReference type="CDD" id="cd17535">
    <property type="entry name" value="REC_NarL-like"/>
    <property type="match status" value="1"/>
</dbReference>
<evidence type="ECO:0000256" key="3">
    <source>
        <dbReference type="PROSITE-ProRule" id="PRU00169"/>
    </source>
</evidence>
<dbReference type="SUPFAM" id="SSF52172">
    <property type="entry name" value="CheY-like"/>
    <property type="match status" value="1"/>
</dbReference>
<keyword evidence="1 3" id="KW-0597">Phosphoprotein</keyword>
<gene>
    <name evidence="6" type="ORF">JIN81_06935</name>
</gene>
<feature type="domain" description="HTH luxR-type" evidence="4">
    <location>
        <begin position="159"/>
        <end position="224"/>
    </location>
</feature>
<dbReference type="PANTHER" id="PTHR43214:SF44">
    <property type="entry name" value="TWO-COMPONENT RESPONSE REGULATOR"/>
    <property type="match status" value="1"/>
</dbReference>
<keyword evidence="7" id="KW-1185">Reference proteome</keyword>
<evidence type="ECO:0000259" key="4">
    <source>
        <dbReference type="PROSITE" id="PS50043"/>
    </source>
</evidence>
<dbReference type="RefSeq" id="WP_200277978.1">
    <property type="nucleotide sequence ID" value="NZ_JAENII010000004.1"/>
</dbReference>
<dbReference type="GO" id="GO:0006355">
    <property type="term" value="P:regulation of DNA-templated transcription"/>
    <property type="evidence" value="ECO:0007669"/>
    <property type="project" value="InterPro"/>
</dbReference>
<dbReference type="Pfam" id="PF00072">
    <property type="entry name" value="Response_reg"/>
    <property type="match status" value="1"/>
</dbReference>
<evidence type="ECO:0000313" key="7">
    <source>
        <dbReference type="Proteomes" id="UP000658278"/>
    </source>
</evidence>
<dbReference type="PROSITE" id="PS50110">
    <property type="entry name" value="RESPONSE_REGULATORY"/>
    <property type="match status" value="1"/>
</dbReference>
<dbReference type="InterPro" id="IPR000792">
    <property type="entry name" value="Tscrpt_reg_LuxR_C"/>
</dbReference>
<dbReference type="AlphaFoldDB" id="A0A934RDU1"/>
<dbReference type="InterPro" id="IPR058245">
    <property type="entry name" value="NreC/VraR/RcsB-like_REC"/>
</dbReference>
<keyword evidence="2" id="KW-0238">DNA-binding</keyword>
<organism evidence="6 7">
    <name type="scientific">Haloferula rosea</name>
    <dbReference type="NCBI Taxonomy" id="490093"/>
    <lineage>
        <taxon>Bacteria</taxon>
        <taxon>Pseudomonadati</taxon>
        <taxon>Verrucomicrobiota</taxon>
        <taxon>Verrucomicrobiia</taxon>
        <taxon>Verrucomicrobiales</taxon>
        <taxon>Verrucomicrobiaceae</taxon>
        <taxon>Haloferula</taxon>
    </lineage>
</organism>
<dbReference type="PRINTS" id="PR00038">
    <property type="entry name" value="HTHLUXR"/>
</dbReference>
<evidence type="ECO:0000313" key="6">
    <source>
        <dbReference type="EMBL" id="MBK1826746.1"/>
    </source>
</evidence>
<dbReference type="Gene3D" id="3.40.50.2300">
    <property type="match status" value="1"/>
</dbReference>
<protein>
    <submittedName>
        <fullName evidence="6">Response regulator transcription factor</fullName>
    </submittedName>
</protein>
<dbReference type="SUPFAM" id="SSF46894">
    <property type="entry name" value="C-terminal effector domain of the bipartite response regulators"/>
    <property type="match status" value="1"/>
</dbReference>
<dbReference type="PROSITE" id="PS50043">
    <property type="entry name" value="HTH_LUXR_2"/>
    <property type="match status" value="1"/>
</dbReference>
<feature type="modified residue" description="4-aspartylphosphate" evidence="3">
    <location>
        <position position="71"/>
    </location>
</feature>
<dbReference type="EMBL" id="JAENII010000004">
    <property type="protein sequence ID" value="MBK1826746.1"/>
    <property type="molecule type" value="Genomic_DNA"/>
</dbReference>
<dbReference type="Pfam" id="PF00196">
    <property type="entry name" value="GerE"/>
    <property type="match status" value="1"/>
</dbReference>
<dbReference type="GO" id="GO:0003677">
    <property type="term" value="F:DNA binding"/>
    <property type="evidence" value="ECO:0007669"/>
    <property type="project" value="UniProtKB-KW"/>
</dbReference>
<dbReference type="CDD" id="cd06170">
    <property type="entry name" value="LuxR_C_like"/>
    <property type="match status" value="1"/>
</dbReference>
<sequence length="226" mass="24242">MSDPQGAEDGVPPVRVWLVEDHTLLRKSLHRLCTKADRIDCQHSFSNAETMLASLRVESTAGQPPHVLLMDVGLPGRSGLDAIHDVLALAPDCRVVLLTVFEDEQKIGTAISAGACGYLLKTARPPEIVAAIHEAAEGGSPMSPKVASRVVKLLATLTKKSQPVKLSPRESEILALMVDGLTAKEMASKLDVSIHTIDSHTRHTFKKLGVHSRSAAVARALRDGMV</sequence>
<evidence type="ECO:0000256" key="1">
    <source>
        <dbReference type="ARBA" id="ARBA00022553"/>
    </source>
</evidence>
<evidence type="ECO:0000259" key="5">
    <source>
        <dbReference type="PROSITE" id="PS50110"/>
    </source>
</evidence>
<dbReference type="GO" id="GO:0000160">
    <property type="term" value="P:phosphorelay signal transduction system"/>
    <property type="evidence" value="ECO:0007669"/>
    <property type="project" value="InterPro"/>
</dbReference>